<keyword evidence="2" id="KW-1185">Reference proteome</keyword>
<sequence>MNTNKIQPTSETMLTFNYTIGTQGHQVEEEYCDILKHLVDNGNQNFFKSNNKIVTYGKDFPLEGRKETMDILCQETEKRFKNRSERDQKIHPILVAAGSPGIGKTRVLVEYPKYIKENKIGYPNYKELYVSYGSGTAFQELHELEIGIVTSFCLRIIAYVYKLNTPFLDLLLLYKKRYPSRKLTLNEVLAHIQSEEGKPTTILLSVDEFQKMLVDRNTPQKSRAYLKEIVTGIGSLLCHSRDNIFLVAVFGGILLTPLSQVIFTSGHYCIALPIPILSLDQMLNIAKGIDTIRPRVEEQRFKYCLYLIGGWPRILERFLFEVDNLLEKSNGTEQYYTDAIGKAESYLTNIYRDQITTEDQTKIQTLLAYSFTGIPVTSWSAEYPKGLGQTFEELEFLGLITKYIVSNATLVAIPPIAVNLCKDDHFNSIRGIKNILKYGSHWQSWEKFCAQLLVVKLSMFHYLDVKRIKMTELLGQDAINAPSLNNKPIDISDPGPKYETLDHQYRKENINREKVYLNATGAAFDLFICNGNVMIAGQAKSKFNVKLKEKLADIEYNKTIDAITNGLISDLLLENVFLVIFANMDSGIVKKELHKSMVVVDYTTHQFFGPNMRLLLHYFRSN</sequence>
<evidence type="ECO:0008006" key="3">
    <source>
        <dbReference type="Google" id="ProtNLM"/>
    </source>
</evidence>
<dbReference type="InterPro" id="IPR027417">
    <property type="entry name" value="P-loop_NTPase"/>
</dbReference>
<gene>
    <name evidence="1" type="ORF">DLAC_01519</name>
</gene>
<dbReference type="InParanoid" id="A0A152A633"/>
<evidence type="ECO:0000313" key="2">
    <source>
        <dbReference type="Proteomes" id="UP000076078"/>
    </source>
</evidence>
<dbReference type="EMBL" id="LODT01000006">
    <property type="protein sequence ID" value="KYR01527.1"/>
    <property type="molecule type" value="Genomic_DNA"/>
</dbReference>
<reference evidence="1 2" key="1">
    <citation type="submission" date="2015-12" db="EMBL/GenBank/DDBJ databases">
        <title>Dictyostelia acquired genes for synthesis and detection of signals that induce cell-type specialization by lateral gene transfer from prokaryotes.</title>
        <authorList>
            <person name="Gloeckner G."/>
            <person name="Schaap P."/>
        </authorList>
    </citation>
    <scope>NUCLEOTIDE SEQUENCE [LARGE SCALE GENOMIC DNA]</scope>
    <source>
        <strain evidence="1 2">TK</strain>
    </source>
</reference>
<proteinExistence type="predicted"/>
<name>A0A152A633_TIELA</name>
<dbReference type="AlphaFoldDB" id="A0A152A633"/>
<protein>
    <recommendedName>
        <fullName evidence="3">Crinkler family protein</fullName>
    </recommendedName>
</protein>
<dbReference type="OrthoDB" id="2429079at2759"/>
<dbReference type="Proteomes" id="UP000076078">
    <property type="component" value="Unassembled WGS sequence"/>
</dbReference>
<organism evidence="1 2">
    <name type="scientific">Tieghemostelium lacteum</name>
    <name type="common">Slime mold</name>
    <name type="synonym">Dictyostelium lacteum</name>
    <dbReference type="NCBI Taxonomy" id="361077"/>
    <lineage>
        <taxon>Eukaryota</taxon>
        <taxon>Amoebozoa</taxon>
        <taxon>Evosea</taxon>
        <taxon>Eumycetozoa</taxon>
        <taxon>Dictyostelia</taxon>
        <taxon>Dictyosteliales</taxon>
        <taxon>Raperosteliaceae</taxon>
        <taxon>Tieghemostelium</taxon>
    </lineage>
</organism>
<dbReference type="OMA" id="YLAKWIL"/>
<accession>A0A152A633</accession>
<dbReference type="SUPFAM" id="SSF52540">
    <property type="entry name" value="P-loop containing nucleoside triphosphate hydrolases"/>
    <property type="match status" value="1"/>
</dbReference>
<comment type="caution">
    <text evidence="1">The sequence shown here is derived from an EMBL/GenBank/DDBJ whole genome shotgun (WGS) entry which is preliminary data.</text>
</comment>
<evidence type="ECO:0000313" key="1">
    <source>
        <dbReference type="EMBL" id="KYR01527.1"/>
    </source>
</evidence>